<dbReference type="Proteomes" id="UP001056120">
    <property type="component" value="Linkage Group LG12"/>
</dbReference>
<sequence>MARAKVKLARIINESKRRAALKKKRLALIKRLQTLCVLCKVEASMIICDGLNDQGTDNIIVWPSKHDAETMVSSFASASDQIRNKKMVTHEKFLESMLNKERNKLQELKKKNDQMEIEEILHKLRGAPTSVEPMNGKLSQAYFYIEELIKKIEERENTSQNARLVNVT</sequence>
<evidence type="ECO:0000313" key="2">
    <source>
        <dbReference type="Proteomes" id="UP001056120"/>
    </source>
</evidence>
<comment type="caution">
    <text evidence="1">The sequence shown here is derived from an EMBL/GenBank/DDBJ whole genome shotgun (WGS) entry which is preliminary data.</text>
</comment>
<name>A0ACB9HBC6_9ASTR</name>
<evidence type="ECO:0000313" key="1">
    <source>
        <dbReference type="EMBL" id="KAI3793050.1"/>
    </source>
</evidence>
<keyword evidence="2" id="KW-1185">Reference proteome</keyword>
<dbReference type="EMBL" id="CM042029">
    <property type="protein sequence ID" value="KAI3793050.1"/>
    <property type="molecule type" value="Genomic_DNA"/>
</dbReference>
<proteinExistence type="predicted"/>
<organism evidence="1 2">
    <name type="scientific">Smallanthus sonchifolius</name>
    <dbReference type="NCBI Taxonomy" id="185202"/>
    <lineage>
        <taxon>Eukaryota</taxon>
        <taxon>Viridiplantae</taxon>
        <taxon>Streptophyta</taxon>
        <taxon>Embryophyta</taxon>
        <taxon>Tracheophyta</taxon>
        <taxon>Spermatophyta</taxon>
        <taxon>Magnoliopsida</taxon>
        <taxon>eudicotyledons</taxon>
        <taxon>Gunneridae</taxon>
        <taxon>Pentapetalae</taxon>
        <taxon>asterids</taxon>
        <taxon>campanulids</taxon>
        <taxon>Asterales</taxon>
        <taxon>Asteraceae</taxon>
        <taxon>Asteroideae</taxon>
        <taxon>Heliantheae alliance</taxon>
        <taxon>Millerieae</taxon>
        <taxon>Smallanthus</taxon>
    </lineage>
</organism>
<gene>
    <name evidence="1" type="ORF">L1987_35662</name>
</gene>
<reference evidence="1 2" key="2">
    <citation type="journal article" date="2022" name="Mol. Ecol. Resour.">
        <title>The genomes of chicory, endive, great burdock and yacon provide insights into Asteraceae paleo-polyploidization history and plant inulin production.</title>
        <authorList>
            <person name="Fan W."/>
            <person name="Wang S."/>
            <person name="Wang H."/>
            <person name="Wang A."/>
            <person name="Jiang F."/>
            <person name="Liu H."/>
            <person name="Zhao H."/>
            <person name="Xu D."/>
            <person name="Zhang Y."/>
        </authorList>
    </citation>
    <scope>NUCLEOTIDE SEQUENCE [LARGE SCALE GENOMIC DNA]</scope>
    <source>
        <strain evidence="2">cv. Yunnan</strain>
        <tissue evidence="1">Leaves</tissue>
    </source>
</reference>
<protein>
    <submittedName>
        <fullName evidence="1">Uncharacterized protein</fullName>
    </submittedName>
</protein>
<reference evidence="2" key="1">
    <citation type="journal article" date="2022" name="Mol. Ecol. Resour.">
        <title>The genomes of chicory, endive, great burdock and yacon provide insights into Asteraceae palaeo-polyploidization history and plant inulin production.</title>
        <authorList>
            <person name="Fan W."/>
            <person name="Wang S."/>
            <person name="Wang H."/>
            <person name="Wang A."/>
            <person name="Jiang F."/>
            <person name="Liu H."/>
            <person name="Zhao H."/>
            <person name="Xu D."/>
            <person name="Zhang Y."/>
        </authorList>
    </citation>
    <scope>NUCLEOTIDE SEQUENCE [LARGE SCALE GENOMIC DNA]</scope>
    <source>
        <strain evidence="2">cv. Yunnan</strain>
    </source>
</reference>
<accession>A0ACB9HBC6</accession>